<evidence type="ECO:0000259" key="6">
    <source>
        <dbReference type="PROSITE" id="PS50089"/>
    </source>
</evidence>
<evidence type="ECO:0000256" key="4">
    <source>
        <dbReference type="SAM" id="Coils"/>
    </source>
</evidence>
<dbReference type="SMART" id="SM00184">
    <property type="entry name" value="RING"/>
    <property type="match status" value="1"/>
</dbReference>
<dbReference type="EMBL" id="JARBDR010000919">
    <property type="protein sequence ID" value="KAJ8300947.1"/>
    <property type="molecule type" value="Genomic_DNA"/>
</dbReference>
<evidence type="ECO:0000256" key="5">
    <source>
        <dbReference type="SAM" id="MobiDB-lite"/>
    </source>
</evidence>
<protein>
    <recommendedName>
        <fullName evidence="6">RING-type domain-containing protein</fullName>
    </recommendedName>
</protein>
<dbReference type="InterPro" id="IPR001841">
    <property type="entry name" value="Znf_RING"/>
</dbReference>
<dbReference type="Pfam" id="PF13920">
    <property type="entry name" value="zf-C3HC4_3"/>
    <property type="match status" value="1"/>
</dbReference>
<keyword evidence="8" id="KW-1185">Reference proteome</keyword>
<evidence type="ECO:0000256" key="2">
    <source>
        <dbReference type="ARBA" id="ARBA00022833"/>
    </source>
</evidence>
<evidence type="ECO:0000256" key="1">
    <source>
        <dbReference type="ARBA" id="ARBA00022771"/>
    </source>
</evidence>
<evidence type="ECO:0000256" key="3">
    <source>
        <dbReference type="PROSITE-ProRule" id="PRU00175"/>
    </source>
</evidence>
<evidence type="ECO:0000313" key="7">
    <source>
        <dbReference type="EMBL" id="KAJ8300947.1"/>
    </source>
</evidence>
<dbReference type="InterPro" id="IPR013083">
    <property type="entry name" value="Znf_RING/FYVE/PHD"/>
</dbReference>
<dbReference type="InterPro" id="IPR051728">
    <property type="entry name" value="RING-FYVE_E3_ubiquitin-ligase"/>
</dbReference>
<keyword evidence="4" id="KW-0175">Coiled coil</keyword>
<feature type="coiled-coil region" evidence="4">
    <location>
        <begin position="309"/>
        <end position="343"/>
    </location>
</feature>
<proteinExistence type="predicted"/>
<feature type="region of interest" description="Disordered" evidence="5">
    <location>
        <begin position="409"/>
        <end position="433"/>
    </location>
</feature>
<comment type="caution">
    <text evidence="7">The sequence shown here is derived from an EMBL/GenBank/DDBJ whole genome shotgun (WGS) entry which is preliminary data.</text>
</comment>
<sequence>MKVLPESVCSLQSLRTLDISENQIKVLPKKLCIFNFVFVDICNEGTEAIMKFLCSECGVEYQPPSNFLLEVLPADMSPSPTFESLSKALAEEENLMKSLKNYSKQMEKKQQDRIELERHLLEEMEQQAQLAAFAAEQKVKWLEDLAKDQNKIDRELEELSHKKEEERQKMVECIRQSKIEKEEWFVVRWEELHNIRKQEVLAAMESILQESEQFEHEEALSYNQVEGALYRKQVNENVMMDILQKQEELQRGAFEALQLQKDTKNQRITQQIALIQDELASLTAVERQKKDLKLDQEINLLAEKRIDLTAMLTQLMEEQELRKAELRERLDEMEQQREDGQKDYWLVQYQRLMDRKPQSLIDQERQLELSVIGILENASAQDYIPMGIFELGVRKSILKSVEQFRFTDDGKLANGDQGASDSPEPSAPPPDISPLRQISVTARGLNSECVICMDNQSGVVFLNCGHVCTCINCSVKVQQCPLCRADITQKIKLICVLCYTQIDYADTMYSLP</sequence>
<dbReference type="CDD" id="cd16515">
    <property type="entry name" value="RING-HC_LRSAM1"/>
    <property type="match status" value="1"/>
</dbReference>
<dbReference type="SUPFAM" id="SSF57850">
    <property type="entry name" value="RING/U-box"/>
    <property type="match status" value="1"/>
</dbReference>
<name>A0ABQ9EAM8_TEGGR</name>
<dbReference type="Proteomes" id="UP001217089">
    <property type="component" value="Unassembled WGS sequence"/>
</dbReference>
<dbReference type="PANTHER" id="PTHR14879">
    <property type="entry name" value="CASPASE REGULATOR, RING FINGER DOMAIN-CONTAINING"/>
    <property type="match status" value="1"/>
</dbReference>
<dbReference type="PROSITE" id="PS50089">
    <property type="entry name" value="ZF_RING_2"/>
    <property type="match status" value="1"/>
</dbReference>
<feature type="domain" description="RING-type" evidence="6">
    <location>
        <begin position="449"/>
        <end position="484"/>
    </location>
</feature>
<gene>
    <name evidence="7" type="ORF">KUTeg_022466</name>
</gene>
<feature type="non-terminal residue" evidence="7">
    <location>
        <position position="512"/>
    </location>
</feature>
<keyword evidence="2" id="KW-0862">Zinc</keyword>
<keyword evidence="1 3" id="KW-0479">Metal-binding</keyword>
<reference evidence="7 8" key="1">
    <citation type="submission" date="2022-12" db="EMBL/GenBank/DDBJ databases">
        <title>Chromosome-level genome of Tegillarca granosa.</title>
        <authorList>
            <person name="Kim J."/>
        </authorList>
    </citation>
    <scope>NUCLEOTIDE SEQUENCE [LARGE SCALE GENOMIC DNA]</scope>
    <source>
        <strain evidence="7">Teg-2019</strain>
        <tissue evidence="7">Adductor muscle</tissue>
    </source>
</reference>
<evidence type="ECO:0000313" key="8">
    <source>
        <dbReference type="Proteomes" id="UP001217089"/>
    </source>
</evidence>
<dbReference type="PANTHER" id="PTHR14879:SF5">
    <property type="entry name" value="RING-TYPE DOMAIN-CONTAINING PROTEIN"/>
    <property type="match status" value="1"/>
</dbReference>
<keyword evidence="1 3" id="KW-0863">Zinc-finger</keyword>
<accession>A0ABQ9EAM8</accession>
<dbReference type="Gene3D" id="3.30.40.10">
    <property type="entry name" value="Zinc/RING finger domain, C3HC4 (zinc finger)"/>
    <property type="match status" value="1"/>
</dbReference>
<organism evidence="7 8">
    <name type="scientific">Tegillarca granosa</name>
    <name type="common">Malaysian cockle</name>
    <name type="synonym">Anadara granosa</name>
    <dbReference type="NCBI Taxonomy" id="220873"/>
    <lineage>
        <taxon>Eukaryota</taxon>
        <taxon>Metazoa</taxon>
        <taxon>Spiralia</taxon>
        <taxon>Lophotrochozoa</taxon>
        <taxon>Mollusca</taxon>
        <taxon>Bivalvia</taxon>
        <taxon>Autobranchia</taxon>
        <taxon>Pteriomorphia</taxon>
        <taxon>Arcoida</taxon>
        <taxon>Arcoidea</taxon>
        <taxon>Arcidae</taxon>
        <taxon>Tegillarca</taxon>
    </lineage>
</organism>
<feature type="coiled-coil region" evidence="4">
    <location>
        <begin position="82"/>
        <end position="176"/>
    </location>
</feature>